<keyword evidence="3" id="KW-0862">Zinc</keyword>
<evidence type="ECO:0000256" key="2">
    <source>
        <dbReference type="ARBA" id="ARBA00022771"/>
    </source>
</evidence>
<feature type="region of interest" description="Disordered" evidence="5">
    <location>
        <begin position="98"/>
        <end position="121"/>
    </location>
</feature>
<dbReference type="InterPro" id="IPR018289">
    <property type="entry name" value="MULE_transposase_dom"/>
</dbReference>
<evidence type="ECO:0000256" key="5">
    <source>
        <dbReference type="SAM" id="MobiDB-lite"/>
    </source>
</evidence>
<dbReference type="InterPro" id="IPR004332">
    <property type="entry name" value="Transposase_MuDR"/>
</dbReference>
<sequence length="805" mass="91512">MLPFSVSVKIGDKVCDLGVMEADEFSNISIINDAKKAFEGDFIKEYDIMKLCIIFPWSMQRHVLEIDAALLAMLEEYDKRNLDNIEFNIDVIPYASEPPNPNLIGQTPNSNTETQPNTTQSSGVVLVDSDVEPDFEYIPDSESNGDSNVSLFDSIVEAEDSVDVDVDGNGSLHCDPNEMGGHHSSDEENGATRMVRYCVKHEWKPNLDGSISLSEGQVFRNVQMVRDVVRRYAIQEGFELNRLKNDQCRYTAKCFNDTCDWRIHVSSLPDGRSFIIRSICGGHVQCRRGKKNKEAISPWIAVVAGKSINSNPTISAKSLKNELHDNFGVECSSQSVYRAKKKVLKTLRADHENSYAEIRKYGNILIKMNPGSMAKVHVNTDVEDSPKFERFFVSFRAMQTGFVKGCRPLIGLDGCHLSSAYGGVLLSACAMDADNWIFPLAYCVVESENTDSWSFFLQFLREALQWNTQKAICFMTDHQKGVLTAIKNEWPTEGNRYCFRHISANFNAKKEFSSLDINGLLWQAAKEGSEAGFKQVMEKIKVISVGAYNWLMSIPINSWARHCFDDRIKSDHITNNMSECFNSWIKDDRDKPILTLMECLRRKVMVRFYEKWDEGEKMNDTISPYARRRLNEAVDDGRKLIVYHGRGEYHETVDSFGKRCLVNLSEMSCDCGQWQISGFPCAHTAAVIDYCRQYTHEYTHWYYSKEAFKLAYGGTINPIPDPSMWPDAEGAPPKPPKRRNVVGRPKKNRRREPDEGPAPSKSFTKHCKSCGSYGHNKRTCSKANQQPYRVSRNQSKKTKVNQHNL</sequence>
<dbReference type="EMBL" id="VAHF01000004">
    <property type="protein sequence ID" value="TXG63464.1"/>
    <property type="molecule type" value="Genomic_DNA"/>
</dbReference>
<dbReference type="InterPro" id="IPR006564">
    <property type="entry name" value="Znf_PMZ"/>
</dbReference>
<evidence type="ECO:0000259" key="6">
    <source>
        <dbReference type="PROSITE" id="PS50966"/>
    </source>
</evidence>
<dbReference type="PANTHER" id="PTHR31973">
    <property type="entry name" value="POLYPROTEIN, PUTATIVE-RELATED"/>
    <property type="match status" value="1"/>
</dbReference>
<proteinExistence type="predicted"/>
<gene>
    <name evidence="7" type="ORF">EZV62_010458</name>
</gene>
<feature type="region of interest" description="Disordered" evidence="5">
    <location>
        <begin position="723"/>
        <end position="805"/>
    </location>
</feature>
<feature type="compositionally biased region" description="Basic residues" evidence="5">
    <location>
        <begin position="735"/>
        <end position="750"/>
    </location>
</feature>
<dbReference type="OrthoDB" id="1683089at2759"/>
<feature type="domain" description="SWIM-type" evidence="6">
    <location>
        <begin position="660"/>
        <end position="692"/>
    </location>
</feature>
<protein>
    <recommendedName>
        <fullName evidence="6">SWIM-type domain-containing protein</fullName>
    </recommendedName>
</protein>
<evidence type="ECO:0000256" key="3">
    <source>
        <dbReference type="ARBA" id="ARBA00022833"/>
    </source>
</evidence>
<dbReference type="SMART" id="SM00575">
    <property type="entry name" value="ZnF_PMZ"/>
    <property type="match status" value="1"/>
</dbReference>
<feature type="compositionally biased region" description="Polar residues" evidence="5">
    <location>
        <begin position="781"/>
        <end position="793"/>
    </location>
</feature>
<keyword evidence="2 4" id="KW-0863">Zinc-finger</keyword>
<dbReference type="GO" id="GO:0008270">
    <property type="term" value="F:zinc ion binding"/>
    <property type="evidence" value="ECO:0007669"/>
    <property type="project" value="UniProtKB-KW"/>
</dbReference>
<evidence type="ECO:0000256" key="4">
    <source>
        <dbReference type="PROSITE-ProRule" id="PRU00325"/>
    </source>
</evidence>
<comment type="caution">
    <text evidence="7">The sequence shown here is derived from an EMBL/GenBank/DDBJ whole genome shotgun (WGS) entry which is preliminary data.</text>
</comment>
<feature type="compositionally biased region" description="Polar residues" evidence="5">
    <location>
        <begin position="103"/>
        <end position="121"/>
    </location>
</feature>
<reference evidence="8" key="1">
    <citation type="journal article" date="2019" name="Gigascience">
        <title>De novo genome assembly of the endangered Acer yangbiense, a plant species with extremely small populations endemic to Yunnan Province, China.</title>
        <authorList>
            <person name="Yang J."/>
            <person name="Wariss H.M."/>
            <person name="Tao L."/>
            <person name="Zhang R."/>
            <person name="Yun Q."/>
            <person name="Hollingsworth P."/>
            <person name="Dao Z."/>
            <person name="Luo G."/>
            <person name="Guo H."/>
            <person name="Ma Y."/>
            <person name="Sun W."/>
        </authorList>
    </citation>
    <scope>NUCLEOTIDE SEQUENCE [LARGE SCALE GENOMIC DNA]</scope>
    <source>
        <strain evidence="8">cv. Malutang</strain>
    </source>
</reference>
<dbReference type="Pfam" id="PF10551">
    <property type="entry name" value="MULE"/>
    <property type="match status" value="1"/>
</dbReference>
<dbReference type="AlphaFoldDB" id="A0A5C7I303"/>
<organism evidence="7 8">
    <name type="scientific">Acer yangbiense</name>
    <dbReference type="NCBI Taxonomy" id="1000413"/>
    <lineage>
        <taxon>Eukaryota</taxon>
        <taxon>Viridiplantae</taxon>
        <taxon>Streptophyta</taxon>
        <taxon>Embryophyta</taxon>
        <taxon>Tracheophyta</taxon>
        <taxon>Spermatophyta</taxon>
        <taxon>Magnoliopsida</taxon>
        <taxon>eudicotyledons</taxon>
        <taxon>Gunneridae</taxon>
        <taxon>Pentapetalae</taxon>
        <taxon>rosids</taxon>
        <taxon>malvids</taxon>
        <taxon>Sapindales</taxon>
        <taxon>Sapindaceae</taxon>
        <taxon>Hippocastanoideae</taxon>
        <taxon>Acereae</taxon>
        <taxon>Acer</taxon>
    </lineage>
</organism>
<accession>A0A5C7I303</accession>
<evidence type="ECO:0000256" key="1">
    <source>
        <dbReference type="ARBA" id="ARBA00022723"/>
    </source>
</evidence>
<dbReference type="Proteomes" id="UP000323000">
    <property type="component" value="Chromosome 4"/>
</dbReference>
<evidence type="ECO:0000313" key="7">
    <source>
        <dbReference type="EMBL" id="TXG63464.1"/>
    </source>
</evidence>
<dbReference type="Pfam" id="PF03108">
    <property type="entry name" value="DBD_Tnp_Mut"/>
    <property type="match status" value="1"/>
</dbReference>
<dbReference type="PROSITE" id="PS50966">
    <property type="entry name" value="ZF_SWIM"/>
    <property type="match status" value="1"/>
</dbReference>
<evidence type="ECO:0000313" key="8">
    <source>
        <dbReference type="Proteomes" id="UP000323000"/>
    </source>
</evidence>
<feature type="compositionally biased region" description="Basic residues" evidence="5">
    <location>
        <begin position="794"/>
        <end position="805"/>
    </location>
</feature>
<keyword evidence="8" id="KW-1185">Reference proteome</keyword>
<dbReference type="PANTHER" id="PTHR31973:SF187">
    <property type="entry name" value="MUTATOR TRANSPOSASE MUDRA PROTEIN"/>
    <property type="match status" value="1"/>
</dbReference>
<name>A0A5C7I303_9ROSI</name>
<dbReference type="InterPro" id="IPR007527">
    <property type="entry name" value="Znf_SWIM"/>
</dbReference>
<dbReference type="Pfam" id="PF04434">
    <property type="entry name" value="SWIM"/>
    <property type="match status" value="1"/>
</dbReference>
<keyword evidence="1" id="KW-0479">Metal-binding</keyword>